<dbReference type="SUPFAM" id="SSF48726">
    <property type="entry name" value="Immunoglobulin"/>
    <property type="match status" value="1"/>
</dbReference>
<evidence type="ECO:0000313" key="2">
    <source>
        <dbReference type="Proteomes" id="UP000193380"/>
    </source>
</evidence>
<accession>A0A060YW13</accession>
<reference evidence="1" key="1">
    <citation type="journal article" date="2014" name="Nat. Commun.">
        <title>The rainbow trout genome provides novel insights into evolution after whole-genome duplication in vertebrates.</title>
        <authorList>
            <person name="Berthelot C."/>
            <person name="Brunet F."/>
            <person name="Chalopin D."/>
            <person name="Juanchich A."/>
            <person name="Bernard M."/>
            <person name="Noel B."/>
            <person name="Bento P."/>
            <person name="Da Silva C."/>
            <person name="Labadie K."/>
            <person name="Alberti A."/>
            <person name="Aury J.M."/>
            <person name="Louis A."/>
            <person name="Dehais P."/>
            <person name="Bardou P."/>
            <person name="Montfort J."/>
            <person name="Klopp C."/>
            <person name="Cabau C."/>
            <person name="Gaspin C."/>
            <person name="Thorgaard G.H."/>
            <person name="Boussaha M."/>
            <person name="Quillet E."/>
            <person name="Guyomard R."/>
            <person name="Galiana D."/>
            <person name="Bobe J."/>
            <person name="Volff J.N."/>
            <person name="Genet C."/>
            <person name="Wincker P."/>
            <person name="Jaillon O."/>
            <person name="Roest Crollius H."/>
            <person name="Guiguen Y."/>
        </authorList>
    </citation>
    <scope>NUCLEOTIDE SEQUENCE [LARGE SCALE GENOMIC DNA]</scope>
</reference>
<dbReference type="EMBL" id="FR915778">
    <property type="protein sequence ID" value="CDQ93689.1"/>
    <property type="molecule type" value="Genomic_DNA"/>
</dbReference>
<evidence type="ECO:0008006" key="3">
    <source>
        <dbReference type="Google" id="ProtNLM"/>
    </source>
</evidence>
<protein>
    <recommendedName>
        <fullName evidence="3">Immunoglobulin V-set domain-containing protein</fullName>
    </recommendedName>
</protein>
<dbReference type="PaxDb" id="8022-A0A060YW13"/>
<sequence>MNKFSITGATSSNTLFLKGQTLQTEDTAVYYCARLQSDTNICMLLIYAYYY</sequence>
<proteinExistence type="predicted"/>
<dbReference type="InterPro" id="IPR013783">
    <property type="entry name" value="Ig-like_fold"/>
</dbReference>
<dbReference type="InterPro" id="IPR036179">
    <property type="entry name" value="Ig-like_dom_sf"/>
</dbReference>
<dbReference type="Proteomes" id="UP000193380">
    <property type="component" value="Unassembled WGS sequence"/>
</dbReference>
<dbReference type="Gene3D" id="2.60.40.10">
    <property type="entry name" value="Immunoglobulins"/>
    <property type="match status" value="1"/>
</dbReference>
<gene>
    <name evidence="1" type="ORF">GSONMT00042336001</name>
</gene>
<dbReference type="AlphaFoldDB" id="A0A060YW13"/>
<reference evidence="1" key="2">
    <citation type="submission" date="2014-03" db="EMBL/GenBank/DDBJ databases">
        <authorList>
            <person name="Genoscope - CEA"/>
        </authorList>
    </citation>
    <scope>NUCLEOTIDE SEQUENCE</scope>
</reference>
<evidence type="ECO:0000313" key="1">
    <source>
        <dbReference type="EMBL" id="CDQ93689.1"/>
    </source>
</evidence>
<name>A0A060YW13_ONCMY</name>
<organism evidence="1 2">
    <name type="scientific">Oncorhynchus mykiss</name>
    <name type="common">Rainbow trout</name>
    <name type="synonym">Salmo gairdneri</name>
    <dbReference type="NCBI Taxonomy" id="8022"/>
    <lineage>
        <taxon>Eukaryota</taxon>
        <taxon>Metazoa</taxon>
        <taxon>Chordata</taxon>
        <taxon>Craniata</taxon>
        <taxon>Vertebrata</taxon>
        <taxon>Euteleostomi</taxon>
        <taxon>Actinopterygii</taxon>
        <taxon>Neopterygii</taxon>
        <taxon>Teleostei</taxon>
        <taxon>Protacanthopterygii</taxon>
        <taxon>Salmoniformes</taxon>
        <taxon>Salmonidae</taxon>
        <taxon>Salmoninae</taxon>
        <taxon>Oncorhynchus</taxon>
    </lineage>
</organism>